<dbReference type="RefSeq" id="XP_019089210.1">
    <property type="nucleotide sequence ID" value="XM_019233665.1"/>
</dbReference>
<dbReference type="Proteomes" id="UP000694864">
    <property type="component" value="Chromosome 12"/>
</dbReference>
<evidence type="ECO:0000313" key="1">
    <source>
        <dbReference type="Proteomes" id="UP000694864"/>
    </source>
</evidence>
<evidence type="ECO:0000313" key="2">
    <source>
        <dbReference type="RefSeq" id="XP_019089210.1"/>
    </source>
</evidence>
<sequence>MEIIGDYGKASGQEVNLEKSSIMFGKKVPSDVRSHLKSVIGISKEGGMGSYLGIPESLQGSKTKVFSYAKDRMDDRELTSKLTSAISTFWWKSNDKARGMHWVAWDKMCKDKSEGGLGFRALDQFNDAMLAKQFWRLIHYPTSLMARVMRGRYFRNKHPLMAKKPYNPSFGWRSINSTKELVEQGARWVVGSGCSISVWRDP</sequence>
<dbReference type="GeneID" id="109128008"/>
<keyword evidence="1" id="KW-1185">Reference proteome</keyword>
<gene>
    <name evidence="2" type="primary">LOC109128008</name>
</gene>
<dbReference type="PANTHER" id="PTHR33116">
    <property type="entry name" value="REVERSE TRANSCRIPTASE ZINC-BINDING DOMAIN-CONTAINING PROTEIN-RELATED-RELATED"/>
    <property type="match status" value="1"/>
</dbReference>
<protein>
    <submittedName>
        <fullName evidence="2">Uncharacterized protein LOC109128008</fullName>
    </submittedName>
</protein>
<name>A0ABM1QR22_CAMSA</name>
<reference evidence="1" key="1">
    <citation type="journal article" date="2014" name="Nat. Commun.">
        <title>The emerging biofuel crop Camelina sativa retains a highly undifferentiated hexaploid genome structure.</title>
        <authorList>
            <person name="Kagale S."/>
            <person name="Koh C."/>
            <person name="Nixon J."/>
            <person name="Bollina V."/>
            <person name="Clarke W.E."/>
            <person name="Tuteja R."/>
            <person name="Spillane C."/>
            <person name="Robinson S.J."/>
            <person name="Links M.G."/>
            <person name="Clarke C."/>
            <person name="Higgins E.E."/>
            <person name="Huebert T."/>
            <person name="Sharpe A.G."/>
            <person name="Parkin I.A."/>
        </authorList>
    </citation>
    <scope>NUCLEOTIDE SEQUENCE [LARGE SCALE GENOMIC DNA]</scope>
    <source>
        <strain evidence="1">cv. DH55</strain>
    </source>
</reference>
<accession>A0ABM1QR22</accession>
<dbReference type="PANTHER" id="PTHR33116:SF86">
    <property type="entry name" value="REVERSE TRANSCRIPTASE DOMAIN-CONTAINING PROTEIN"/>
    <property type="match status" value="1"/>
</dbReference>
<organism evidence="1 2">
    <name type="scientific">Camelina sativa</name>
    <name type="common">False flax</name>
    <name type="synonym">Myagrum sativum</name>
    <dbReference type="NCBI Taxonomy" id="90675"/>
    <lineage>
        <taxon>Eukaryota</taxon>
        <taxon>Viridiplantae</taxon>
        <taxon>Streptophyta</taxon>
        <taxon>Embryophyta</taxon>
        <taxon>Tracheophyta</taxon>
        <taxon>Spermatophyta</taxon>
        <taxon>Magnoliopsida</taxon>
        <taxon>eudicotyledons</taxon>
        <taxon>Gunneridae</taxon>
        <taxon>Pentapetalae</taxon>
        <taxon>rosids</taxon>
        <taxon>malvids</taxon>
        <taxon>Brassicales</taxon>
        <taxon>Brassicaceae</taxon>
        <taxon>Camelineae</taxon>
        <taxon>Camelina</taxon>
    </lineage>
</organism>
<reference evidence="2" key="2">
    <citation type="submission" date="2025-08" db="UniProtKB">
        <authorList>
            <consortium name="RefSeq"/>
        </authorList>
    </citation>
    <scope>IDENTIFICATION</scope>
    <source>
        <tissue evidence="2">Leaf</tissue>
    </source>
</reference>
<proteinExistence type="predicted"/>